<dbReference type="CDD" id="cd05327">
    <property type="entry name" value="retinol-DH_like_SDR_c_like"/>
    <property type="match status" value="1"/>
</dbReference>
<reference evidence="1" key="1">
    <citation type="submission" date="2021-01" db="UniProtKB">
        <authorList>
            <consortium name="EnsemblPlants"/>
        </authorList>
    </citation>
    <scope>IDENTIFICATION</scope>
</reference>
<protein>
    <recommendedName>
        <fullName evidence="3">Short-chain dehydrogenase TIC 32, chloroplastic-like</fullName>
    </recommendedName>
</protein>
<dbReference type="Gene3D" id="3.40.50.720">
    <property type="entry name" value="NAD(P)-binding Rossmann-like Domain"/>
    <property type="match status" value="1"/>
</dbReference>
<accession>A0A7N0ZYS2</accession>
<dbReference type="OMA" id="VENCAME"/>
<keyword evidence="2" id="KW-1185">Reference proteome</keyword>
<organism evidence="1 2">
    <name type="scientific">Kalanchoe fedtschenkoi</name>
    <name type="common">Lavender scallops</name>
    <name type="synonym">South American air plant</name>
    <dbReference type="NCBI Taxonomy" id="63787"/>
    <lineage>
        <taxon>Eukaryota</taxon>
        <taxon>Viridiplantae</taxon>
        <taxon>Streptophyta</taxon>
        <taxon>Embryophyta</taxon>
        <taxon>Tracheophyta</taxon>
        <taxon>Spermatophyta</taxon>
        <taxon>Magnoliopsida</taxon>
        <taxon>eudicotyledons</taxon>
        <taxon>Gunneridae</taxon>
        <taxon>Pentapetalae</taxon>
        <taxon>Saxifragales</taxon>
        <taxon>Crassulaceae</taxon>
        <taxon>Kalanchoe</taxon>
    </lineage>
</organism>
<dbReference type="PANTHER" id="PTHR48476">
    <property type="entry name" value="SHORT-CHAIN DEHYDROGENASE TIC 32, CHLOROPLASTIC-LIKE"/>
    <property type="match status" value="1"/>
</dbReference>
<dbReference type="InterPro" id="IPR055280">
    <property type="entry name" value="TIC32"/>
</dbReference>
<name>A0A7N0ZYS2_KALFE</name>
<evidence type="ECO:0008006" key="3">
    <source>
        <dbReference type="Google" id="ProtNLM"/>
    </source>
</evidence>
<evidence type="ECO:0000313" key="1">
    <source>
        <dbReference type="EnsemblPlants" id="Kaladp0055s0355.1.v1.1"/>
    </source>
</evidence>
<dbReference type="EnsemblPlants" id="Kaladp0055s0355.1.v1.1">
    <property type="protein sequence ID" value="Kaladp0055s0355.1.v1.1"/>
    <property type="gene ID" value="Kaladp0055s0355.v1.1"/>
</dbReference>
<sequence>MWLFSRKDRSGFSSNSTAEEVTQGINAAGLTAIVTGGSSGIGEETSRVLALRGAHVILAVRNTAAGRTSKEKILKQTPTAKVDVMELDLSSIGSVKNFASQFKSTGLPLNLLINNAGISMVPYNLSVDGIELQFATNYVGHFLLTNLLLDTMKETSRRSNVEGRILNITSTAHFTFHKEGICFEKLSDKARYTGYGRFSAYRVSKLANILHANELSRRLREEGANVTANSLHPGVVTTKIVDHLLFRSSVINQYVKKIPDLILKDVHQAAATTCYVALHPQVKGISGEYFSDCNLSKPWAQATDMDLAKKLWDFTSNLVK</sequence>
<dbReference type="Pfam" id="PF00106">
    <property type="entry name" value="adh_short"/>
    <property type="match status" value="1"/>
</dbReference>
<dbReference type="PANTHER" id="PTHR48476:SF1">
    <property type="entry name" value="SHORT-CHAIN DEHYDROGENASE TIC 32, CHLOROPLASTIC-LIKE"/>
    <property type="match status" value="1"/>
</dbReference>
<dbReference type="SUPFAM" id="SSF51735">
    <property type="entry name" value="NAD(P)-binding Rossmann-fold domains"/>
    <property type="match status" value="1"/>
</dbReference>
<dbReference type="Proteomes" id="UP000594263">
    <property type="component" value="Unplaced"/>
</dbReference>
<dbReference type="PRINTS" id="PR00081">
    <property type="entry name" value="GDHRDH"/>
</dbReference>
<dbReference type="Gramene" id="Kaladp0055s0355.1.v1.1">
    <property type="protein sequence ID" value="Kaladp0055s0355.1.v1.1"/>
    <property type="gene ID" value="Kaladp0055s0355.v1.1"/>
</dbReference>
<evidence type="ECO:0000313" key="2">
    <source>
        <dbReference type="Proteomes" id="UP000594263"/>
    </source>
</evidence>
<dbReference type="AlphaFoldDB" id="A0A7N0ZYS2"/>
<dbReference type="InterPro" id="IPR036291">
    <property type="entry name" value="NAD(P)-bd_dom_sf"/>
</dbReference>
<dbReference type="InterPro" id="IPR002347">
    <property type="entry name" value="SDR_fam"/>
</dbReference>
<proteinExistence type="predicted"/>